<dbReference type="GO" id="GO:0012505">
    <property type="term" value="C:endomembrane system"/>
    <property type="evidence" value="ECO:0007669"/>
    <property type="project" value="TreeGrafter"/>
</dbReference>
<evidence type="ECO:0000256" key="3">
    <source>
        <dbReference type="ARBA" id="ARBA00022833"/>
    </source>
</evidence>
<dbReference type="OrthoDB" id="8062037at2759"/>
<keyword evidence="3" id="KW-0862">Zinc</keyword>
<protein>
    <recommendedName>
        <fullName evidence="6">RING-type domain-containing protein</fullName>
    </recommendedName>
</protein>
<proteinExistence type="predicted"/>
<comment type="caution">
    <text evidence="7">The sequence shown here is derived from an EMBL/GenBank/DDBJ whole genome shotgun (WGS) entry which is preliminary data.</text>
</comment>
<feature type="compositionally biased region" description="Polar residues" evidence="5">
    <location>
        <begin position="306"/>
        <end position="316"/>
    </location>
</feature>
<dbReference type="AlphaFoldDB" id="A0A9P8T121"/>
<dbReference type="GO" id="GO:0043161">
    <property type="term" value="P:proteasome-mediated ubiquitin-dependent protein catabolic process"/>
    <property type="evidence" value="ECO:0007669"/>
    <property type="project" value="TreeGrafter"/>
</dbReference>
<dbReference type="Proteomes" id="UP000769157">
    <property type="component" value="Unassembled WGS sequence"/>
</dbReference>
<dbReference type="Gene3D" id="3.30.40.10">
    <property type="entry name" value="Zinc/RING finger domain, C3HC4 (zinc finger)"/>
    <property type="match status" value="1"/>
</dbReference>
<keyword evidence="1" id="KW-0479">Metal-binding</keyword>
<gene>
    <name evidence="7" type="ORF">OGAPHI_005579</name>
</gene>
<accession>A0A9P8T121</accession>
<reference evidence="7" key="1">
    <citation type="journal article" date="2021" name="Open Biol.">
        <title>Shared evolutionary footprints suggest mitochondrial oxidative damage underlies multiple complex I losses in fungi.</title>
        <authorList>
            <person name="Schikora-Tamarit M.A."/>
            <person name="Marcet-Houben M."/>
            <person name="Nosek J."/>
            <person name="Gabaldon T."/>
        </authorList>
    </citation>
    <scope>NUCLEOTIDE SEQUENCE</scope>
    <source>
        <strain evidence="7">CBS6075</strain>
    </source>
</reference>
<name>A0A9P8T121_9ASCO</name>
<keyword evidence="2 4" id="KW-0863">Zinc-finger</keyword>
<reference evidence="7" key="2">
    <citation type="submission" date="2021-01" db="EMBL/GenBank/DDBJ databases">
        <authorList>
            <person name="Schikora-Tamarit M.A."/>
        </authorList>
    </citation>
    <scope>NUCLEOTIDE SEQUENCE</scope>
    <source>
        <strain evidence="7">CBS6075</strain>
    </source>
</reference>
<dbReference type="Pfam" id="PF13639">
    <property type="entry name" value="zf-RING_2"/>
    <property type="match status" value="1"/>
</dbReference>
<organism evidence="7 8">
    <name type="scientific">Ogataea philodendri</name>
    <dbReference type="NCBI Taxonomy" id="1378263"/>
    <lineage>
        <taxon>Eukaryota</taxon>
        <taxon>Fungi</taxon>
        <taxon>Dikarya</taxon>
        <taxon>Ascomycota</taxon>
        <taxon>Saccharomycotina</taxon>
        <taxon>Pichiomycetes</taxon>
        <taxon>Pichiales</taxon>
        <taxon>Pichiaceae</taxon>
        <taxon>Ogataea</taxon>
    </lineage>
</organism>
<dbReference type="InterPro" id="IPR050731">
    <property type="entry name" value="HRD1_E3_ubiq-ligases"/>
</dbReference>
<dbReference type="GO" id="GO:0008270">
    <property type="term" value="F:zinc ion binding"/>
    <property type="evidence" value="ECO:0007669"/>
    <property type="project" value="UniProtKB-KW"/>
</dbReference>
<evidence type="ECO:0000259" key="6">
    <source>
        <dbReference type="PROSITE" id="PS50089"/>
    </source>
</evidence>
<evidence type="ECO:0000256" key="1">
    <source>
        <dbReference type="ARBA" id="ARBA00022723"/>
    </source>
</evidence>
<evidence type="ECO:0000256" key="2">
    <source>
        <dbReference type="ARBA" id="ARBA00022771"/>
    </source>
</evidence>
<dbReference type="InterPro" id="IPR013083">
    <property type="entry name" value="Znf_RING/FYVE/PHD"/>
</dbReference>
<evidence type="ECO:0000256" key="5">
    <source>
        <dbReference type="SAM" id="MobiDB-lite"/>
    </source>
</evidence>
<dbReference type="PROSITE" id="PS50089">
    <property type="entry name" value="ZF_RING_2"/>
    <property type="match status" value="1"/>
</dbReference>
<evidence type="ECO:0000256" key="4">
    <source>
        <dbReference type="PROSITE-ProRule" id="PRU00175"/>
    </source>
</evidence>
<sequence length="316" mass="34383">MNPDNIPPPQFLGGTPGLSFAFDVFPSDSNRTGPFSGSSESPIAVMMRNFVEILNRPSKHKHASKDAIASLKPIPLSQLPESERQCPICFDQFEDLDEQKVPDQPELSDSDLPRMFDGYDNSDPDVPFPTDQTGTNHITYHPGEEIEHKHAAQDPSSENAHYAVKLNQCGHIFGKSCVTEWLKSNVSCPLCRREIAPEMTESSGPDSNLVFYPIALTEVFVPISWSGPVRMGYALDDPAINFPTEGEGFSMGRRTGPEDPTRAAAAAAASPSPAPQQTPPTSERTGSGGPTRNSSSRPIRTHPYSRPSNTSSESEN</sequence>
<dbReference type="EMBL" id="JAEUBE010000378">
    <property type="protein sequence ID" value="KAH3662328.1"/>
    <property type="molecule type" value="Genomic_DNA"/>
</dbReference>
<dbReference type="RefSeq" id="XP_046059417.1">
    <property type="nucleotide sequence ID" value="XM_046206776.1"/>
</dbReference>
<evidence type="ECO:0000313" key="7">
    <source>
        <dbReference type="EMBL" id="KAH3662328.1"/>
    </source>
</evidence>
<dbReference type="PANTHER" id="PTHR22763">
    <property type="entry name" value="RING ZINC FINGER PROTEIN"/>
    <property type="match status" value="1"/>
</dbReference>
<dbReference type="GeneID" id="70237543"/>
<feature type="region of interest" description="Disordered" evidence="5">
    <location>
        <begin position="244"/>
        <end position="316"/>
    </location>
</feature>
<feature type="domain" description="RING-type" evidence="6">
    <location>
        <begin position="86"/>
        <end position="192"/>
    </location>
</feature>
<evidence type="ECO:0000313" key="8">
    <source>
        <dbReference type="Proteomes" id="UP000769157"/>
    </source>
</evidence>
<dbReference type="InterPro" id="IPR001841">
    <property type="entry name" value="Znf_RING"/>
</dbReference>
<dbReference type="GO" id="GO:0061630">
    <property type="term" value="F:ubiquitin protein ligase activity"/>
    <property type="evidence" value="ECO:0007669"/>
    <property type="project" value="TreeGrafter"/>
</dbReference>
<dbReference type="SUPFAM" id="SSF57850">
    <property type="entry name" value="RING/U-box"/>
    <property type="match status" value="1"/>
</dbReference>
<keyword evidence="8" id="KW-1185">Reference proteome</keyword>